<dbReference type="AlphaFoldDB" id="A0A1C3V5L1"/>
<keyword evidence="3" id="KW-0269">Exonuclease</keyword>
<dbReference type="InterPro" id="IPR050535">
    <property type="entry name" value="DNA_Repair-Maintenance_Comp"/>
</dbReference>
<dbReference type="PIRSF" id="PIRSF033091">
    <property type="entry name" value="Pesterase_YhaO"/>
    <property type="match status" value="1"/>
</dbReference>
<accession>A0A1C3V5L1</accession>
<dbReference type="STRING" id="410764.GA0061103_3261"/>
<dbReference type="Pfam" id="PF00149">
    <property type="entry name" value="Metallophos"/>
    <property type="match status" value="1"/>
</dbReference>
<dbReference type="CDD" id="cd00840">
    <property type="entry name" value="MPP_Mre11_N"/>
    <property type="match status" value="1"/>
</dbReference>
<dbReference type="GO" id="GO:0004527">
    <property type="term" value="F:exonuclease activity"/>
    <property type="evidence" value="ECO:0007669"/>
    <property type="project" value="UniProtKB-KW"/>
</dbReference>
<keyword evidence="1" id="KW-0378">Hydrolase</keyword>
<dbReference type="Gene3D" id="3.60.21.10">
    <property type="match status" value="1"/>
</dbReference>
<dbReference type="InterPro" id="IPR041796">
    <property type="entry name" value="Mre11_N"/>
</dbReference>
<dbReference type="EMBL" id="FMAG01000002">
    <property type="protein sequence ID" value="SCB22981.1"/>
    <property type="molecule type" value="Genomic_DNA"/>
</dbReference>
<dbReference type="SUPFAM" id="SSF56300">
    <property type="entry name" value="Metallo-dependent phosphatases"/>
    <property type="match status" value="1"/>
</dbReference>
<dbReference type="OrthoDB" id="9773856at2"/>
<dbReference type="InterPro" id="IPR029052">
    <property type="entry name" value="Metallo-depent_PP-like"/>
</dbReference>
<feature type="domain" description="Calcineurin-like phosphoesterase" evidence="2">
    <location>
        <begin position="5"/>
        <end position="199"/>
    </location>
</feature>
<protein>
    <submittedName>
        <fullName evidence="3">DNA repair exonuclease SbcCD nuclease subunit</fullName>
    </submittedName>
</protein>
<dbReference type="RefSeq" id="WP_092710859.1">
    <property type="nucleotide sequence ID" value="NZ_FMAG01000002.1"/>
</dbReference>
<dbReference type="PANTHER" id="PTHR30337">
    <property type="entry name" value="COMPONENT OF ATP-DEPENDENT DSDNA EXONUCLEASE"/>
    <property type="match status" value="1"/>
</dbReference>
<gene>
    <name evidence="3" type="ORF">GA0061103_3261</name>
</gene>
<keyword evidence="4" id="KW-1185">Reference proteome</keyword>
<evidence type="ECO:0000313" key="3">
    <source>
        <dbReference type="EMBL" id="SCB22981.1"/>
    </source>
</evidence>
<evidence type="ECO:0000256" key="1">
    <source>
        <dbReference type="ARBA" id="ARBA00022801"/>
    </source>
</evidence>
<dbReference type="InterPro" id="IPR014576">
    <property type="entry name" value="Pesterase_YhaO"/>
</dbReference>
<dbReference type="Proteomes" id="UP000199101">
    <property type="component" value="Unassembled WGS sequence"/>
</dbReference>
<proteinExistence type="predicted"/>
<organism evidence="3 4">
    <name type="scientific">Rhizobium multihospitium</name>
    <dbReference type="NCBI Taxonomy" id="410764"/>
    <lineage>
        <taxon>Bacteria</taxon>
        <taxon>Pseudomonadati</taxon>
        <taxon>Pseudomonadota</taxon>
        <taxon>Alphaproteobacteria</taxon>
        <taxon>Hyphomicrobiales</taxon>
        <taxon>Rhizobiaceae</taxon>
        <taxon>Rhizobium/Agrobacterium group</taxon>
        <taxon>Rhizobium</taxon>
    </lineage>
</organism>
<evidence type="ECO:0000313" key="4">
    <source>
        <dbReference type="Proteomes" id="UP000199101"/>
    </source>
</evidence>
<evidence type="ECO:0000259" key="2">
    <source>
        <dbReference type="Pfam" id="PF00149"/>
    </source>
</evidence>
<dbReference type="InterPro" id="IPR004843">
    <property type="entry name" value="Calcineurin-like_PHP"/>
</dbReference>
<reference evidence="4" key="1">
    <citation type="submission" date="2016-08" db="EMBL/GenBank/DDBJ databases">
        <authorList>
            <person name="Varghese N."/>
            <person name="Submissions Spin"/>
        </authorList>
    </citation>
    <scope>NUCLEOTIDE SEQUENCE [LARGE SCALE GENOMIC DNA]</scope>
    <source>
        <strain evidence="4">HAMBI 2975</strain>
    </source>
</reference>
<keyword evidence="3" id="KW-0540">Nuclease</keyword>
<sequence>MPSFSFIHAADLHLGSPFQGLALKDAAVAAVFVEASRKAFSTLVGLAIEKRVDFFVIAGDVYDGDWKDNKIGLFFNREMARLERAGIPVYLLRGNHDAASVITKTITLPPNVHEFPTSKPGSVRLEALKVALHGQGFAERSANDNLAITYPAPVSGWFNIGILHTSLTGREPHAPYAPCSVDDLRSRGYDYWALGHVHDFEVVAQDPLVIFPGNLQGRNIRERGAKGAVLVTVEDGRIDHERLIVDEARFAQVDIVVGPEDDQAAILRHVEQAVQPLVDDMAGRMTALRVRLSGVTPLQGSIAANRQQWRDEVEAACHRVHEDIWLEKLELKLEAPPEKTADADGALDLHQLLAEHAGNAGNADIAAEAGRLVDEIAVRLPGGLGATEQPLDDSMEALIEEARQLLLARGQGAA</sequence>
<name>A0A1C3V5L1_9HYPH</name>
<dbReference type="PANTHER" id="PTHR30337:SF7">
    <property type="entry name" value="PHOSPHOESTERASE"/>
    <property type="match status" value="1"/>
</dbReference>